<dbReference type="RefSeq" id="WP_066192506.1">
    <property type="nucleotide sequence ID" value="NZ_JARMMB010000044.1"/>
</dbReference>
<sequence length="191" mass="22953">MKVETVIDFLQLKRFEQYQFESELMNQFEEHNINIWASDTRLIMLKEYRTQNSLLDWEMKDQASIASALYHIPKKYLNNLYFFMVLDFKTDEIELRLKINKIEKNELICKKYILKDVDDLNRIPFLMKIAPESDTFAFDEKFKKRIMKFNEQIDGEGNLSLEKVMNDYFNNYLSNKQASKIKIESLLEIGD</sequence>
<evidence type="ECO:0000313" key="2">
    <source>
        <dbReference type="Proteomes" id="UP000233343"/>
    </source>
</evidence>
<organism evidence="1 2">
    <name type="scientific">Cytobacillus horneckiae</name>
    <dbReference type="NCBI Taxonomy" id="549687"/>
    <lineage>
        <taxon>Bacteria</taxon>
        <taxon>Bacillati</taxon>
        <taxon>Bacillota</taxon>
        <taxon>Bacilli</taxon>
        <taxon>Bacillales</taxon>
        <taxon>Bacillaceae</taxon>
        <taxon>Cytobacillus</taxon>
    </lineage>
</organism>
<dbReference type="InterPro" id="IPR046905">
    <property type="entry name" value="ABC-3C_MC1"/>
</dbReference>
<dbReference type="Proteomes" id="UP000233343">
    <property type="component" value="Unassembled WGS sequence"/>
</dbReference>
<dbReference type="Pfam" id="PF20289">
    <property type="entry name" value="MComp1"/>
    <property type="match status" value="1"/>
</dbReference>
<evidence type="ECO:0000313" key="1">
    <source>
        <dbReference type="EMBL" id="PKG29796.1"/>
    </source>
</evidence>
<gene>
    <name evidence="1" type="ORF">CWS20_06580</name>
</gene>
<dbReference type="EMBL" id="PISD01000012">
    <property type="protein sequence ID" value="PKG29796.1"/>
    <property type="molecule type" value="Genomic_DNA"/>
</dbReference>
<name>A0A2N0ZJZ9_9BACI</name>
<protein>
    <submittedName>
        <fullName evidence="1">Uncharacterized protein</fullName>
    </submittedName>
</protein>
<accession>A0A2N0ZJZ9</accession>
<dbReference type="AlphaFoldDB" id="A0A2N0ZJZ9"/>
<keyword evidence="2" id="KW-1185">Reference proteome</keyword>
<reference evidence="1 2" key="1">
    <citation type="journal article" date="2010" name="Int. J. Syst. Evol. Microbiol.">
        <title>Bacillus horneckiae sp. nov., isolated from a spacecraft-assembly clean room.</title>
        <authorList>
            <person name="Vaishampayan P."/>
            <person name="Probst A."/>
            <person name="Krishnamurthi S."/>
            <person name="Ghosh S."/>
            <person name="Osman S."/>
            <person name="McDowall A."/>
            <person name="Ruckmani A."/>
            <person name="Mayilraj S."/>
            <person name="Venkateswaran K."/>
        </authorList>
    </citation>
    <scope>NUCLEOTIDE SEQUENCE [LARGE SCALE GENOMIC DNA]</scope>
    <source>
        <strain evidence="2">1PO1SC</strain>
    </source>
</reference>
<comment type="caution">
    <text evidence="1">The sequence shown here is derived from an EMBL/GenBank/DDBJ whole genome shotgun (WGS) entry which is preliminary data.</text>
</comment>
<proteinExistence type="predicted"/>